<dbReference type="SUPFAM" id="SSF55781">
    <property type="entry name" value="GAF domain-like"/>
    <property type="match status" value="1"/>
</dbReference>
<organism evidence="1">
    <name type="scientific">marine metagenome</name>
    <dbReference type="NCBI Taxonomy" id="408172"/>
    <lineage>
        <taxon>unclassified sequences</taxon>
        <taxon>metagenomes</taxon>
        <taxon>ecological metagenomes</taxon>
    </lineage>
</organism>
<dbReference type="Gene3D" id="3.30.450.40">
    <property type="match status" value="1"/>
</dbReference>
<dbReference type="InterPro" id="IPR029016">
    <property type="entry name" value="GAF-like_dom_sf"/>
</dbReference>
<dbReference type="AlphaFoldDB" id="A0A382MXV1"/>
<name>A0A382MXV1_9ZZZZ</name>
<reference evidence="1" key="1">
    <citation type="submission" date="2018-05" db="EMBL/GenBank/DDBJ databases">
        <authorList>
            <person name="Lanie J.A."/>
            <person name="Ng W.-L."/>
            <person name="Kazmierczak K.M."/>
            <person name="Andrzejewski T.M."/>
            <person name="Davidsen T.M."/>
            <person name="Wayne K.J."/>
            <person name="Tettelin H."/>
            <person name="Glass J.I."/>
            <person name="Rusch D."/>
            <person name="Podicherti R."/>
            <person name="Tsui H.-C.T."/>
            <person name="Winkler M.E."/>
        </authorList>
    </citation>
    <scope>NUCLEOTIDE SEQUENCE</scope>
</reference>
<gene>
    <name evidence="1" type="ORF">METZ01_LOCUS305146</name>
</gene>
<proteinExistence type="predicted"/>
<dbReference type="EMBL" id="UINC01095867">
    <property type="protein sequence ID" value="SVC52292.1"/>
    <property type="molecule type" value="Genomic_DNA"/>
</dbReference>
<sequence length="255" mass="29306">MEVYVSCYIKFNGWVGEDIPGTTARFAKVFRMGSSKANRAMRRIIEGGNWQFQWPVSDEQAEIARSYCRWLGFDLKLIPIHSVQQNNKISTAFKSPIKRPTQFEPEVLNQLIELTGNISNAFTIALYKINLSGKTLGLRHHISLSTHFDPKVKFGFGKDLIGTVAENKQLLVEENYENNPIKINFYKSKENLKSFFISPVIHEHLEGVLFIDSKESYSLPIKQQKILSGLAKQIAWHLSQERISPFKKNFRQLAK</sequence>
<accession>A0A382MXV1</accession>
<evidence type="ECO:0000313" key="1">
    <source>
        <dbReference type="EMBL" id="SVC52292.1"/>
    </source>
</evidence>
<protein>
    <recommendedName>
        <fullName evidence="2">GAF domain-containing protein</fullName>
    </recommendedName>
</protein>
<evidence type="ECO:0008006" key="2">
    <source>
        <dbReference type="Google" id="ProtNLM"/>
    </source>
</evidence>